<proteinExistence type="predicted"/>
<organism evidence="2 3">
    <name type="scientific">Strigomonas culicis</name>
    <dbReference type="NCBI Taxonomy" id="28005"/>
    <lineage>
        <taxon>Eukaryota</taxon>
        <taxon>Discoba</taxon>
        <taxon>Euglenozoa</taxon>
        <taxon>Kinetoplastea</taxon>
        <taxon>Metakinetoplastina</taxon>
        <taxon>Trypanosomatida</taxon>
        <taxon>Trypanosomatidae</taxon>
        <taxon>Strigomonadinae</taxon>
        <taxon>Strigomonas</taxon>
    </lineage>
</organism>
<feature type="region of interest" description="Disordered" evidence="1">
    <location>
        <begin position="42"/>
        <end position="113"/>
    </location>
</feature>
<dbReference type="EMBL" id="ATMH01012650">
    <property type="protein sequence ID" value="EPY15056.1"/>
    <property type="molecule type" value="Genomic_DNA"/>
</dbReference>
<evidence type="ECO:0000313" key="3">
    <source>
        <dbReference type="Proteomes" id="UP000015354"/>
    </source>
</evidence>
<dbReference type="AlphaFoldDB" id="S9UK59"/>
<gene>
    <name evidence="2" type="ORF">STCU_12369</name>
</gene>
<dbReference type="Proteomes" id="UP000015354">
    <property type="component" value="Unassembled WGS sequence"/>
</dbReference>
<feature type="compositionally biased region" description="Polar residues" evidence="1">
    <location>
        <begin position="49"/>
        <end position="58"/>
    </location>
</feature>
<reference evidence="2 3" key="1">
    <citation type="journal article" date="2013" name="PLoS ONE">
        <title>Predicting the Proteins of Angomonas deanei, Strigomonas culicis and Their Respective Endosymbionts Reveals New Aspects of the Trypanosomatidae Family.</title>
        <authorList>
            <person name="Motta M.C."/>
            <person name="Martins A.C."/>
            <person name="de Souza S.S."/>
            <person name="Catta-Preta C.M."/>
            <person name="Silva R."/>
            <person name="Klein C.C."/>
            <person name="de Almeida L.G."/>
            <person name="de Lima Cunha O."/>
            <person name="Ciapina L.P."/>
            <person name="Brocchi M."/>
            <person name="Colabardini A.C."/>
            <person name="de Araujo Lima B."/>
            <person name="Machado C.R."/>
            <person name="de Almeida Soares C.M."/>
            <person name="Probst C.M."/>
            <person name="de Menezes C.B."/>
            <person name="Thompson C.E."/>
            <person name="Bartholomeu D.C."/>
            <person name="Gradia D.F."/>
            <person name="Pavoni D.P."/>
            <person name="Grisard E.C."/>
            <person name="Fantinatti-Garboggini F."/>
            <person name="Marchini F.K."/>
            <person name="Rodrigues-Luiz G.F."/>
            <person name="Wagner G."/>
            <person name="Goldman G.H."/>
            <person name="Fietto J.L."/>
            <person name="Elias M.C."/>
            <person name="Goldman M.H."/>
            <person name="Sagot M.F."/>
            <person name="Pereira M."/>
            <person name="Stoco P.H."/>
            <person name="de Mendonca-Neto R.P."/>
            <person name="Teixeira S.M."/>
            <person name="Maciel T.E."/>
            <person name="de Oliveira Mendes T.A."/>
            <person name="Urmenyi T.P."/>
            <person name="de Souza W."/>
            <person name="Schenkman S."/>
            <person name="de Vasconcelos A.T."/>
        </authorList>
    </citation>
    <scope>NUCLEOTIDE SEQUENCE [LARGE SCALE GENOMIC DNA]</scope>
</reference>
<evidence type="ECO:0000313" key="2">
    <source>
        <dbReference type="EMBL" id="EPY15056.1"/>
    </source>
</evidence>
<keyword evidence="3" id="KW-1185">Reference proteome</keyword>
<protein>
    <submittedName>
        <fullName evidence="2">Uncharacterized protein</fullName>
    </submittedName>
</protein>
<evidence type="ECO:0000256" key="1">
    <source>
        <dbReference type="SAM" id="MobiDB-lite"/>
    </source>
</evidence>
<name>S9UK59_9TRYP</name>
<feature type="compositionally biased region" description="Gly residues" evidence="1">
    <location>
        <begin position="61"/>
        <end position="80"/>
    </location>
</feature>
<sequence length="113" mass="12347">MAGGDPWITVLDPHRQPVGQWDAQKLTEDFNILLERVEKAEATVESYRRQANSTSQARSAGGRGYGNQGRGRGSGGQGGRRGGDRGGYNNYRNMRGGEGNDEDDMRTMTNAKN</sequence>
<comment type="caution">
    <text evidence="2">The sequence shown here is derived from an EMBL/GenBank/DDBJ whole genome shotgun (WGS) entry which is preliminary data.</text>
</comment>
<accession>S9UK59</accession>